<dbReference type="Proteomes" id="UP000553034">
    <property type="component" value="Unassembled WGS sequence"/>
</dbReference>
<dbReference type="InterPro" id="IPR022720">
    <property type="entry name" value="Motility-assoc_prot_GldM_N"/>
</dbReference>
<dbReference type="Pfam" id="PF21602">
    <property type="entry name" value="GldM_3rd"/>
    <property type="match status" value="1"/>
</dbReference>
<gene>
    <name evidence="5" type="ORF">GGR32_001014</name>
</gene>
<feature type="domain" description="Gliding motility-associated protein GldM first immunoglobulin-like" evidence="3">
    <location>
        <begin position="221"/>
        <end position="325"/>
    </location>
</feature>
<feature type="domain" description="Gliding motility-associated protein GldM C-terminal" evidence="1">
    <location>
        <begin position="412"/>
        <end position="519"/>
    </location>
</feature>
<feature type="domain" description="Gliding motility-associated protein GldM second immunoglobulin-like" evidence="4">
    <location>
        <begin position="330"/>
        <end position="409"/>
    </location>
</feature>
<feature type="domain" description="Gliding motility-associated protein GldM N-terminal" evidence="2">
    <location>
        <begin position="31"/>
        <end position="217"/>
    </location>
</feature>
<proteinExistence type="predicted"/>
<keyword evidence="6" id="KW-1185">Reference proteome</keyword>
<name>A0A840EXE4_9FLAO</name>
<dbReference type="InterPro" id="IPR019859">
    <property type="entry name" value="Motility-assoc_prot_GldM"/>
</dbReference>
<dbReference type="InterPro" id="IPR022719">
    <property type="entry name" value="Motility-assoc_prot_GldM_C"/>
</dbReference>
<sequence>MASGKQTPRQKMINLMYLVFIAMMALNMSKEVLSAFGMMNESLTEANQAATERNSSFMTGLTEKAAEQPEKYKELATKAKKVQEASSELNNYIATLKEDALKTVDNPTDYETMDKSGFFDEKFYQSKVTKEGQEFVGKIEAYRNELATVLGDDYESILKDVNRKFSTAKVTDREGVKKDWIHYNFVGYPLVASITKLTQMQADIKTIENQILAAMLSGQLKDEVSMTNYTTLMETSKSAYFGSDTFDGQIVLGRKDATTKPNKVELKLDGRDLTEGKDFEIKDGRVALTTNAGSVGEHTIEGKLIFNQDGEPIEVPVKQTYTVIPKPNAAVISADKMNVVYRGVNNPMTISIPGVPSVSANAPGLSSAGGAGKYVMNVTGIKSREVKINVSGKLPNGETVSDSKNFRIKEIPRPVGTVRGEDGNGGPVRMQRNGLEISTISAKIPDFDFDLKLAVSGFKMQVAGQPIVEVHGQKLNGAAKRALQNAKRGDVVQIFDIRAKIAGNSSYRLPSVSPVIVQLTN</sequence>
<dbReference type="EMBL" id="JACIFO010000003">
    <property type="protein sequence ID" value="MBB4118734.1"/>
    <property type="molecule type" value="Genomic_DNA"/>
</dbReference>
<organism evidence="5 6">
    <name type="scientific">Mesonia hippocampi</name>
    <dbReference type="NCBI Taxonomy" id="1628250"/>
    <lineage>
        <taxon>Bacteria</taxon>
        <taxon>Pseudomonadati</taxon>
        <taxon>Bacteroidota</taxon>
        <taxon>Flavobacteriia</taxon>
        <taxon>Flavobacteriales</taxon>
        <taxon>Flavobacteriaceae</taxon>
        <taxon>Mesonia</taxon>
    </lineage>
</organism>
<protein>
    <submittedName>
        <fullName evidence="5">Gliding motility-associated protein GldM</fullName>
    </submittedName>
</protein>
<evidence type="ECO:0000313" key="6">
    <source>
        <dbReference type="Proteomes" id="UP000553034"/>
    </source>
</evidence>
<evidence type="ECO:0000259" key="4">
    <source>
        <dbReference type="Pfam" id="PF21602"/>
    </source>
</evidence>
<dbReference type="AlphaFoldDB" id="A0A840EXE4"/>
<accession>A0A840EXE4</accession>
<evidence type="ECO:0000259" key="3">
    <source>
        <dbReference type="Pfam" id="PF21601"/>
    </source>
</evidence>
<dbReference type="InterPro" id="IPR048405">
    <property type="entry name" value="GldM_Ig-like-1"/>
</dbReference>
<dbReference type="Pfam" id="PF12081">
    <property type="entry name" value="GldM_1st"/>
    <property type="match status" value="1"/>
</dbReference>
<evidence type="ECO:0000259" key="1">
    <source>
        <dbReference type="Pfam" id="PF12080"/>
    </source>
</evidence>
<evidence type="ECO:0000313" key="5">
    <source>
        <dbReference type="EMBL" id="MBB4118734.1"/>
    </source>
</evidence>
<evidence type="ECO:0000259" key="2">
    <source>
        <dbReference type="Pfam" id="PF12081"/>
    </source>
</evidence>
<dbReference type="InterPro" id="IPR048406">
    <property type="entry name" value="GldM_Ig-like-2"/>
</dbReference>
<dbReference type="RefSeq" id="WP_183477095.1">
    <property type="nucleotide sequence ID" value="NZ_JACIFO010000003.1"/>
</dbReference>
<comment type="caution">
    <text evidence="5">The sequence shown here is derived from an EMBL/GenBank/DDBJ whole genome shotgun (WGS) entry which is preliminary data.</text>
</comment>
<dbReference type="Pfam" id="PF21601">
    <property type="entry name" value="GldM_2nd"/>
    <property type="match status" value="1"/>
</dbReference>
<reference evidence="5 6" key="1">
    <citation type="submission" date="2020-08" db="EMBL/GenBank/DDBJ databases">
        <title>Genomic Encyclopedia of Type Strains, Phase IV (KMG-IV): sequencing the most valuable type-strain genomes for metagenomic binning, comparative biology and taxonomic classification.</title>
        <authorList>
            <person name="Goeker M."/>
        </authorList>
    </citation>
    <scope>NUCLEOTIDE SEQUENCE [LARGE SCALE GENOMIC DNA]</scope>
    <source>
        <strain evidence="5 6">DSM 29568</strain>
    </source>
</reference>
<dbReference type="Pfam" id="PF12080">
    <property type="entry name" value="GldM_4th"/>
    <property type="match status" value="1"/>
</dbReference>
<dbReference type="NCBIfam" id="TIGR03517">
    <property type="entry name" value="GldM_gliding"/>
    <property type="match status" value="1"/>
</dbReference>